<reference evidence="2 3" key="1">
    <citation type="journal article" date="2019" name="Sci. Rep.">
        <title>Orb-weaving spider Araneus ventricosus genome elucidates the spidroin gene catalogue.</title>
        <authorList>
            <person name="Kono N."/>
            <person name="Nakamura H."/>
            <person name="Ohtoshi R."/>
            <person name="Moran D.A.P."/>
            <person name="Shinohara A."/>
            <person name="Yoshida Y."/>
            <person name="Fujiwara M."/>
            <person name="Mori M."/>
            <person name="Tomita M."/>
            <person name="Arakawa K."/>
        </authorList>
    </citation>
    <scope>NUCLEOTIDE SEQUENCE [LARGE SCALE GENOMIC DNA]</scope>
</reference>
<dbReference type="EMBL" id="BGPR01023956">
    <property type="protein sequence ID" value="GBN91575.1"/>
    <property type="molecule type" value="Genomic_DNA"/>
</dbReference>
<comment type="caution">
    <text evidence="2">The sequence shown here is derived from an EMBL/GenBank/DDBJ whole genome shotgun (WGS) entry which is preliminary data.</text>
</comment>
<evidence type="ECO:0000313" key="2">
    <source>
        <dbReference type="EMBL" id="GBN91575.1"/>
    </source>
</evidence>
<keyword evidence="1" id="KW-0472">Membrane</keyword>
<dbReference type="Proteomes" id="UP000499080">
    <property type="component" value="Unassembled WGS sequence"/>
</dbReference>
<proteinExistence type="predicted"/>
<name>A0A4Y2SXH2_ARAVE</name>
<sequence>MYFSIAVLLRRRGNVSPFVYLHFLNYCFCFVATAMSASGVTEASMFLAEKVHEFPEKFSLKSLYCFQKEIHMSIWKIVPIGRSLIFGVMGTIFTYVILFNGFET</sequence>
<keyword evidence="3" id="KW-1185">Reference proteome</keyword>
<keyword evidence="1" id="KW-1133">Transmembrane helix</keyword>
<accession>A0A4Y2SXH2</accession>
<organism evidence="2 3">
    <name type="scientific">Araneus ventricosus</name>
    <name type="common">Orbweaver spider</name>
    <name type="synonym">Epeira ventricosa</name>
    <dbReference type="NCBI Taxonomy" id="182803"/>
    <lineage>
        <taxon>Eukaryota</taxon>
        <taxon>Metazoa</taxon>
        <taxon>Ecdysozoa</taxon>
        <taxon>Arthropoda</taxon>
        <taxon>Chelicerata</taxon>
        <taxon>Arachnida</taxon>
        <taxon>Araneae</taxon>
        <taxon>Araneomorphae</taxon>
        <taxon>Entelegynae</taxon>
        <taxon>Araneoidea</taxon>
        <taxon>Araneidae</taxon>
        <taxon>Araneus</taxon>
    </lineage>
</organism>
<keyword evidence="1" id="KW-0812">Transmembrane</keyword>
<gene>
    <name evidence="2" type="ORF">AVEN_126973_1</name>
</gene>
<evidence type="ECO:0000313" key="3">
    <source>
        <dbReference type="Proteomes" id="UP000499080"/>
    </source>
</evidence>
<evidence type="ECO:0000256" key="1">
    <source>
        <dbReference type="SAM" id="Phobius"/>
    </source>
</evidence>
<feature type="transmembrane region" description="Helical" evidence="1">
    <location>
        <begin position="84"/>
        <end position="102"/>
    </location>
</feature>
<dbReference type="OrthoDB" id="6425004at2759"/>
<feature type="transmembrane region" description="Helical" evidence="1">
    <location>
        <begin position="20"/>
        <end position="40"/>
    </location>
</feature>
<protein>
    <submittedName>
        <fullName evidence="2">Uncharacterized protein</fullName>
    </submittedName>
</protein>
<dbReference type="AlphaFoldDB" id="A0A4Y2SXH2"/>